<dbReference type="InterPro" id="IPR001214">
    <property type="entry name" value="SET_dom"/>
</dbReference>
<name>A0A0L6VD18_9BASI</name>
<feature type="region of interest" description="Disordered" evidence="8">
    <location>
        <begin position="1"/>
        <end position="134"/>
    </location>
</feature>
<evidence type="ECO:0000313" key="13">
    <source>
        <dbReference type="Proteomes" id="UP000037035"/>
    </source>
</evidence>
<dbReference type="PROSITE" id="PS50868">
    <property type="entry name" value="POST_SET"/>
    <property type="match status" value="1"/>
</dbReference>
<evidence type="ECO:0000256" key="7">
    <source>
        <dbReference type="ARBA" id="ARBA00022833"/>
    </source>
</evidence>
<evidence type="ECO:0000256" key="2">
    <source>
        <dbReference type="ARBA" id="ARBA00022454"/>
    </source>
</evidence>
<reference evidence="12 13" key="1">
    <citation type="submission" date="2015-08" db="EMBL/GenBank/DDBJ databases">
        <title>Next Generation Sequencing and Analysis of the Genome of Puccinia sorghi L Schw, the Causal Agent of Maize Common Rust.</title>
        <authorList>
            <person name="Rochi L."/>
            <person name="Burguener G."/>
            <person name="Darino M."/>
            <person name="Turjanski A."/>
            <person name="Kreff E."/>
            <person name="Dieguez M.J."/>
            <person name="Sacco F."/>
        </authorList>
    </citation>
    <scope>NUCLEOTIDE SEQUENCE [LARGE SCALE GENOMIC DNA]</scope>
    <source>
        <strain evidence="12 13">RO10H11247</strain>
    </source>
</reference>
<dbReference type="Pfam" id="PF05033">
    <property type="entry name" value="Pre-SET"/>
    <property type="match status" value="1"/>
</dbReference>
<comment type="subcellular location">
    <subcellularLocation>
        <location evidence="1">Chromosome</location>
    </subcellularLocation>
</comment>
<keyword evidence="3" id="KW-0489">Methyltransferase</keyword>
<feature type="compositionally biased region" description="Basic and acidic residues" evidence="8">
    <location>
        <begin position="116"/>
        <end position="134"/>
    </location>
</feature>
<dbReference type="PANTHER" id="PTHR46223">
    <property type="entry name" value="HISTONE-LYSINE N-METHYLTRANSFERASE SUV39H"/>
    <property type="match status" value="1"/>
</dbReference>
<evidence type="ECO:0000259" key="9">
    <source>
        <dbReference type="PROSITE" id="PS50280"/>
    </source>
</evidence>
<dbReference type="AlphaFoldDB" id="A0A0L6VD18"/>
<keyword evidence="2" id="KW-0158">Chromosome</keyword>
<feature type="compositionally biased region" description="Polar residues" evidence="8">
    <location>
        <begin position="70"/>
        <end position="79"/>
    </location>
</feature>
<feature type="domain" description="Post-SET" evidence="11">
    <location>
        <begin position="789"/>
        <end position="805"/>
    </location>
</feature>
<keyword evidence="5" id="KW-0949">S-adenosyl-L-methionine</keyword>
<dbReference type="STRING" id="27349.A0A0L6VD18"/>
<feature type="region of interest" description="Disordered" evidence="8">
    <location>
        <begin position="656"/>
        <end position="690"/>
    </location>
</feature>
<keyword evidence="6" id="KW-0479">Metal-binding</keyword>
<dbReference type="Gene3D" id="2.170.270.10">
    <property type="entry name" value="SET domain"/>
    <property type="match status" value="2"/>
</dbReference>
<keyword evidence="7" id="KW-0862">Zinc</keyword>
<gene>
    <name evidence="12" type="ORF">VP01_1878g2</name>
</gene>
<dbReference type="GO" id="GO:0005634">
    <property type="term" value="C:nucleus"/>
    <property type="evidence" value="ECO:0007669"/>
    <property type="project" value="InterPro"/>
</dbReference>
<evidence type="ECO:0000256" key="1">
    <source>
        <dbReference type="ARBA" id="ARBA00004286"/>
    </source>
</evidence>
<dbReference type="InterPro" id="IPR050973">
    <property type="entry name" value="H3K9_Histone-Lys_N-MTase"/>
</dbReference>
<dbReference type="GO" id="GO:0005694">
    <property type="term" value="C:chromosome"/>
    <property type="evidence" value="ECO:0007669"/>
    <property type="project" value="UniProtKB-SubCell"/>
</dbReference>
<dbReference type="SMART" id="SM00468">
    <property type="entry name" value="PreSET"/>
    <property type="match status" value="1"/>
</dbReference>
<dbReference type="InterPro" id="IPR003616">
    <property type="entry name" value="Post-SET_dom"/>
</dbReference>
<dbReference type="GO" id="GO:0042054">
    <property type="term" value="F:histone methyltransferase activity"/>
    <property type="evidence" value="ECO:0007669"/>
    <property type="project" value="InterPro"/>
</dbReference>
<keyword evidence="13" id="KW-1185">Reference proteome</keyword>
<dbReference type="GO" id="GO:0008270">
    <property type="term" value="F:zinc ion binding"/>
    <property type="evidence" value="ECO:0007669"/>
    <property type="project" value="InterPro"/>
</dbReference>
<dbReference type="PANTHER" id="PTHR46223:SF3">
    <property type="entry name" value="HISTONE-LYSINE N-METHYLTRANSFERASE SET-23"/>
    <property type="match status" value="1"/>
</dbReference>
<sequence>MSASMSGVANGELPADPKVNIPAVQPRQSSSNHRPTKYPPGEVIEISDSDDGDGQVEIISGAKDKLPTQLKRTPSSSTRYGGYDVSCWNRGPQTKPPAHINPRDPLDRPILSSSTKRSDVASESPRSKSTSDRKNMLDNAHKHIFLTKNKQPHLHTAASEQSRDANVDHNSPSNGTLNSSKATNSFSNPPSSLSPSNNSNRQDQTSGSIRPSELKTSMKSARRSLGESSSILNLQAIAARRSARHSIEGPRSRLELDSALETGCTSQLHCVSKNLSTTQNSNMQVNNPDSSGRPNNRSILAPETSCAIHSVPLLPLPPRIPHLTLSLITVCVQPQSPDWSRIPRHKRPLQGRERPEEFSDELQKAWILNNDPDLSTPLGHLIVSDEINANQMWENPEIPRIDVVVPDDVKEQMLEDSKAAKTSQGTKPARLDQSLAPPLEFIYTERLVYRNNERPIPPHWHCNCHGDCLNNPNCECRAYQSKKIREIAAACDFELGENVKNFEGFAYISHRKPRHSHHKKPENGDADARSISEIFTTGTFPVFECNSLCRCGPDCINRTVGRGRREKLSIVKTVSRGWGVFADHTIPVGRLVTHYSGEVITDAMSWERGEKIYDKIGRTYIFDLDPWWIKTLNSQNLANEGLLVLCEANSSSQVQKTLTAGPTGSSHQNLNGSRTTSSSTSKKKQKKKSNGVDDNEVECIYSVDAFLNSIQCTVTSRGLSIILAAPIRPSYLFMSMIVTLHDRTIFAMFAQKMIKPGMEITTSYSDPNADAEEMMDNRIRQTTENHMGRYMQCKCGAPNCKGIMFA</sequence>
<evidence type="ECO:0000259" key="10">
    <source>
        <dbReference type="PROSITE" id="PS50867"/>
    </source>
</evidence>
<evidence type="ECO:0000259" key="11">
    <source>
        <dbReference type="PROSITE" id="PS50868"/>
    </source>
</evidence>
<feature type="domain" description="Pre-SET" evidence="10">
    <location>
        <begin position="460"/>
        <end position="563"/>
    </location>
</feature>
<dbReference type="GO" id="GO:0032259">
    <property type="term" value="P:methylation"/>
    <property type="evidence" value="ECO:0007669"/>
    <property type="project" value="UniProtKB-KW"/>
</dbReference>
<evidence type="ECO:0008006" key="14">
    <source>
        <dbReference type="Google" id="ProtNLM"/>
    </source>
</evidence>
<feature type="region of interest" description="Disordered" evidence="8">
    <location>
        <begin position="275"/>
        <end position="296"/>
    </location>
</feature>
<dbReference type="EMBL" id="LAVV01006701">
    <property type="protein sequence ID" value="KNZ58681.1"/>
    <property type="molecule type" value="Genomic_DNA"/>
</dbReference>
<protein>
    <recommendedName>
        <fullName evidence="14">SET domain-containing protein</fullName>
    </recommendedName>
</protein>
<dbReference type="OrthoDB" id="308383at2759"/>
<dbReference type="VEuPathDB" id="FungiDB:VP01_1878g2"/>
<evidence type="ECO:0000256" key="5">
    <source>
        <dbReference type="ARBA" id="ARBA00022691"/>
    </source>
</evidence>
<organism evidence="12 13">
    <name type="scientific">Puccinia sorghi</name>
    <dbReference type="NCBI Taxonomy" id="27349"/>
    <lineage>
        <taxon>Eukaryota</taxon>
        <taxon>Fungi</taxon>
        <taxon>Dikarya</taxon>
        <taxon>Basidiomycota</taxon>
        <taxon>Pucciniomycotina</taxon>
        <taxon>Pucciniomycetes</taxon>
        <taxon>Pucciniales</taxon>
        <taxon>Pucciniaceae</taxon>
        <taxon>Puccinia</taxon>
    </lineage>
</organism>
<evidence type="ECO:0000256" key="6">
    <source>
        <dbReference type="ARBA" id="ARBA00022723"/>
    </source>
</evidence>
<evidence type="ECO:0000256" key="4">
    <source>
        <dbReference type="ARBA" id="ARBA00022679"/>
    </source>
</evidence>
<accession>A0A0L6VD18</accession>
<proteinExistence type="predicted"/>
<dbReference type="InterPro" id="IPR046341">
    <property type="entry name" value="SET_dom_sf"/>
</dbReference>
<dbReference type="Pfam" id="PF00856">
    <property type="entry name" value="SET"/>
    <property type="match status" value="1"/>
</dbReference>
<dbReference type="PROSITE" id="PS50867">
    <property type="entry name" value="PRE_SET"/>
    <property type="match status" value="1"/>
</dbReference>
<dbReference type="InterPro" id="IPR007728">
    <property type="entry name" value="Pre-SET_dom"/>
</dbReference>
<dbReference type="PROSITE" id="PS50280">
    <property type="entry name" value="SET"/>
    <property type="match status" value="1"/>
</dbReference>
<feature type="compositionally biased region" description="Polar residues" evidence="8">
    <location>
        <begin position="656"/>
        <end position="672"/>
    </location>
</feature>
<dbReference type="SUPFAM" id="SSF82199">
    <property type="entry name" value="SET domain"/>
    <property type="match status" value="1"/>
</dbReference>
<feature type="region of interest" description="Disordered" evidence="8">
    <location>
        <begin position="146"/>
        <end position="227"/>
    </location>
</feature>
<keyword evidence="4" id="KW-0808">Transferase</keyword>
<dbReference type="Proteomes" id="UP000037035">
    <property type="component" value="Unassembled WGS sequence"/>
</dbReference>
<evidence type="ECO:0000313" key="12">
    <source>
        <dbReference type="EMBL" id="KNZ58681.1"/>
    </source>
</evidence>
<feature type="compositionally biased region" description="Polar residues" evidence="8">
    <location>
        <begin position="168"/>
        <end position="183"/>
    </location>
</feature>
<evidence type="ECO:0000256" key="3">
    <source>
        <dbReference type="ARBA" id="ARBA00022603"/>
    </source>
</evidence>
<feature type="compositionally biased region" description="Low complexity" evidence="8">
    <location>
        <begin position="184"/>
        <end position="200"/>
    </location>
</feature>
<feature type="domain" description="SET" evidence="9">
    <location>
        <begin position="566"/>
        <end position="765"/>
    </location>
</feature>
<comment type="caution">
    <text evidence="12">The sequence shown here is derived from an EMBL/GenBank/DDBJ whole genome shotgun (WGS) entry which is preliminary data.</text>
</comment>
<feature type="compositionally biased region" description="Polar residues" evidence="8">
    <location>
        <begin position="201"/>
        <end position="219"/>
    </location>
</feature>
<evidence type="ECO:0000256" key="8">
    <source>
        <dbReference type="SAM" id="MobiDB-lite"/>
    </source>
</evidence>
<feature type="compositionally biased region" description="Acidic residues" evidence="8">
    <location>
        <begin position="45"/>
        <end position="54"/>
    </location>
</feature>